<protein>
    <submittedName>
        <fullName evidence="1">L-serine dehydratase</fullName>
    </submittedName>
</protein>
<evidence type="ECO:0000313" key="2">
    <source>
        <dbReference type="Proteomes" id="UP000326582"/>
    </source>
</evidence>
<gene>
    <name evidence="1" type="ORF">EJF14_30414</name>
</gene>
<dbReference type="EMBL" id="CP038486">
    <property type="protein sequence ID" value="QFZ27444.1"/>
    <property type="molecule type" value="Genomic_DNA"/>
</dbReference>
<evidence type="ECO:0000313" key="1">
    <source>
        <dbReference type="EMBL" id="QFZ27444.1"/>
    </source>
</evidence>
<keyword evidence="2" id="KW-1185">Reference proteome</keyword>
<organism evidence="1 2">
    <name type="scientific">Clavispora lusitaniae</name>
    <name type="common">Candida lusitaniae</name>
    <dbReference type="NCBI Taxonomy" id="36911"/>
    <lineage>
        <taxon>Eukaryota</taxon>
        <taxon>Fungi</taxon>
        <taxon>Dikarya</taxon>
        <taxon>Ascomycota</taxon>
        <taxon>Saccharomycotina</taxon>
        <taxon>Pichiomycetes</taxon>
        <taxon>Metschnikowiaceae</taxon>
        <taxon>Clavispora</taxon>
    </lineage>
</organism>
<accession>A0ACD0WJF6</accession>
<dbReference type="Proteomes" id="UP000326582">
    <property type="component" value="Chromosome 3"/>
</dbReference>
<sequence>MTSVVSIEARQVDHAPSIQTPLIDVSNVLSTKDQLPCRVFFKMESEQPSGSFKLRGIGHLVQQSIASARAKGHTRLHVIASSGGNAGIAAAYSARFYDVPCTVVVPSKTMPHVVNRLHDLGANVIIHGNSINEASQHAKDLMHTFENDVHSIYCHPFDNNLIWDGHSAIVDEIMEQLTPEETKKLRGVACSVGGGGLYNGIIQGLRKHRSTASCLLVETKQAPTLSQAVREGAVVNLKSVDSIATSLACSYVPEETLRNFMHCETNTSFIRAIDDLDTVKASLRFYNDSGKLVEPACGAAVSVVYNQLDYLGMCLNDLKKDDIVVVVVCGGSCANEETLQKFKRMVRECHL</sequence>
<name>A0ACD0WJF6_CLALS</name>
<reference evidence="2" key="1">
    <citation type="journal article" date="2019" name="MBio">
        <title>Comparative genomics for the elucidation of multidrug resistance (MDR) in Candida lusitaniae.</title>
        <authorList>
            <person name="Kannan A."/>
            <person name="Asner S.A."/>
            <person name="Trachsel E."/>
            <person name="Kelly S."/>
            <person name="Parker J."/>
            <person name="Sanglard D."/>
        </authorList>
    </citation>
    <scope>NUCLEOTIDE SEQUENCE [LARGE SCALE GENOMIC DNA]</scope>
    <source>
        <strain evidence="2">P1</strain>
    </source>
</reference>
<proteinExistence type="predicted"/>